<feature type="region of interest" description="Disordered" evidence="1">
    <location>
        <begin position="601"/>
        <end position="646"/>
    </location>
</feature>
<dbReference type="Proteomes" id="UP001190700">
    <property type="component" value="Unassembled WGS sequence"/>
</dbReference>
<dbReference type="AlphaFoldDB" id="A0AAE0FCB5"/>
<protein>
    <submittedName>
        <fullName evidence="3">Uncharacterized protein</fullName>
    </submittedName>
</protein>
<dbReference type="PROSITE" id="PS00018">
    <property type="entry name" value="EF_HAND_1"/>
    <property type="match status" value="1"/>
</dbReference>
<dbReference type="InterPro" id="IPR018247">
    <property type="entry name" value="EF_Hand_1_Ca_BS"/>
</dbReference>
<comment type="caution">
    <text evidence="3">The sequence shown here is derived from an EMBL/GenBank/DDBJ whole genome shotgun (WGS) entry which is preliminary data.</text>
</comment>
<sequence>GSPLRAPVRRPWEPAGHQIWWEFNKTADLPSLPECEDCTVVGHSNIFATNPVMSVVLQEGVGRVTHLTATSGVSIAPPLIYMALDVYNNTVWNVGDNVETLAHVRTRDPSVDGDLIQPYLPGGSYFSNLIMAADAGTTHGLYFAASDGIYIDVRLDVTMNYCLPGEEYRNKSTLCVPCEPGSIKFDNTDAKCILCSEDGGLECKGGSHFEVMAGYWLPSSAVNTICRDDSGMVDTYCVLGKVYKCDTESACDSQGDRSNVGDVFTVTAEELCGEGYNADVALCGACKEEYQRNIDGDCVSCPDQGLRVVRSVVISALTLATMAALWVVAIRVSRSMQANRFRSAFRDENAGVIMTMISVLLGHLQVLGQQPVIYTKETFPDEYFNFLKFPSAFNLDVLSWMGYECGSSNETTPFVATFSFYSVMPLLGMFPTIYGLQAFARSRRREYVRRRQEALRTGPSMMRDATLKRDLSRGVSYFDQITETELVSSNPMFDASASQKVDPAEILRMASLEDQPQPFMSKETSQRVSISLAAQTGSESTDASWQVSAAGRQSTTPSDWPVQGLPGDLSEDELSDKSAEETAGPALTSFPSFFFKKKAVSQKPDGDDRKRKSSVDDRKRKSSVDDRKRKSSVDDRKRKSSVASVANRKRVSSNYSLGGVMKRFSTNNEFQEDGDEEDIDDVVLCERSWRSVYLMKLEVDAGSSAFDALNSFLSISVLFLILMHPTVSTYMFQVFNCDRIYFEAEEVRYFLALDRSLECYTQTW</sequence>
<feature type="region of interest" description="Disordered" evidence="1">
    <location>
        <begin position="512"/>
        <end position="583"/>
    </location>
</feature>
<evidence type="ECO:0000313" key="4">
    <source>
        <dbReference type="Proteomes" id="UP001190700"/>
    </source>
</evidence>
<gene>
    <name evidence="3" type="ORF">CYMTET_33849</name>
</gene>
<name>A0AAE0FCB5_9CHLO</name>
<keyword evidence="2" id="KW-0472">Membrane</keyword>
<evidence type="ECO:0000256" key="1">
    <source>
        <dbReference type="SAM" id="MobiDB-lite"/>
    </source>
</evidence>
<feature type="transmembrane region" description="Helical" evidence="2">
    <location>
        <begin position="308"/>
        <end position="329"/>
    </location>
</feature>
<feature type="transmembrane region" description="Helical" evidence="2">
    <location>
        <begin position="712"/>
        <end position="732"/>
    </location>
</feature>
<keyword evidence="2" id="KW-1133">Transmembrane helix</keyword>
<organism evidence="3 4">
    <name type="scientific">Cymbomonas tetramitiformis</name>
    <dbReference type="NCBI Taxonomy" id="36881"/>
    <lineage>
        <taxon>Eukaryota</taxon>
        <taxon>Viridiplantae</taxon>
        <taxon>Chlorophyta</taxon>
        <taxon>Pyramimonadophyceae</taxon>
        <taxon>Pyramimonadales</taxon>
        <taxon>Pyramimonadaceae</taxon>
        <taxon>Cymbomonas</taxon>
    </lineage>
</organism>
<accession>A0AAE0FCB5</accession>
<keyword evidence="2" id="KW-0812">Transmembrane</keyword>
<proteinExistence type="predicted"/>
<reference evidence="3 4" key="1">
    <citation type="journal article" date="2015" name="Genome Biol. Evol.">
        <title>Comparative Genomics of a Bacterivorous Green Alga Reveals Evolutionary Causalities and Consequences of Phago-Mixotrophic Mode of Nutrition.</title>
        <authorList>
            <person name="Burns J.A."/>
            <person name="Paasch A."/>
            <person name="Narechania A."/>
            <person name="Kim E."/>
        </authorList>
    </citation>
    <scope>NUCLEOTIDE SEQUENCE [LARGE SCALE GENOMIC DNA]</scope>
    <source>
        <strain evidence="3 4">PLY_AMNH</strain>
    </source>
</reference>
<feature type="compositionally biased region" description="Polar residues" evidence="1">
    <location>
        <begin position="522"/>
        <end position="558"/>
    </location>
</feature>
<evidence type="ECO:0000256" key="2">
    <source>
        <dbReference type="SAM" id="Phobius"/>
    </source>
</evidence>
<dbReference type="PANTHER" id="PTHR11319:SF35">
    <property type="entry name" value="OUTER MEMBRANE PROTEIN PMPC-RELATED"/>
    <property type="match status" value="1"/>
</dbReference>
<feature type="transmembrane region" description="Helical" evidence="2">
    <location>
        <begin position="418"/>
        <end position="440"/>
    </location>
</feature>
<dbReference type="EMBL" id="LGRX02021093">
    <property type="protein sequence ID" value="KAK3257049.1"/>
    <property type="molecule type" value="Genomic_DNA"/>
</dbReference>
<feature type="non-terminal residue" evidence="3">
    <location>
        <position position="1"/>
    </location>
</feature>
<feature type="compositionally biased region" description="Basic and acidic residues" evidence="1">
    <location>
        <begin position="604"/>
        <end position="637"/>
    </location>
</feature>
<keyword evidence="4" id="KW-1185">Reference proteome</keyword>
<evidence type="ECO:0000313" key="3">
    <source>
        <dbReference type="EMBL" id="KAK3257049.1"/>
    </source>
</evidence>
<dbReference type="PANTHER" id="PTHR11319">
    <property type="entry name" value="G PROTEIN-COUPLED RECEPTOR-RELATED"/>
    <property type="match status" value="1"/>
</dbReference>
<feature type="transmembrane region" description="Helical" evidence="2">
    <location>
        <begin position="350"/>
        <end position="368"/>
    </location>
</feature>